<protein>
    <recommendedName>
        <fullName evidence="4">Secretion system C-terminal sorting domain-containing protein</fullName>
    </recommendedName>
</protein>
<evidence type="ECO:0008006" key="4">
    <source>
        <dbReference type="Google" id="ProtNLM"/>
    </source>
</evidence>
<dbReference type="Proteomes" id="UP000249248">
    <property type="component" value="Unassembled WGS sequence"/>
</dbReference>
<dbReference type="InterPro" id="IPR013783">
    <property type="entry name" value="Ig-like_fold"/>
</dbReference>
<proteinExistence type="predicted"/>
<dbReference type="Gene3D" id="2.60.40.740">
    <property type="match status" value="6"/>
</dbReference>
<evidence type="ECO:0000256" key="1">
    <source>
        <dbReference type="SAM" id="SignalP"/>
    </source>
</evidence>
<dbReference type="Pfam" id="PF13573">
    <property type="entry name" value="SprB"/>
    <property type="match status" value="29"/>
</dbReference>
<dbReference type="OrthoDB" id="607469at2"/>
<dbReference type="RefSeq" id="WP_111063232.1">
    <property type="nucleotide sequence ID" value="NZ_JBHUCU010000032.1"/>
</dbReference>
<feature type="signal peptide" evidence="1">
    <location>
        <begin position="1"/>
        <end position="20"/>
    </location>
</feature>
<dbReference type="NCBIfam" id="TIGR04131">
    <property type="entry name" value="Bac_Flav_CTERM"/>
    <property type="match status" value="1"/>
</dbReference>
<sequence>MSIKSLLPLLFIFLCSTLNAKDIYWVGQSGDWDNPKNWSLSSGGVSANLIPTSDDDVIFDENSFGGKQQTVVFKKVAVNSFSLTNANTPVFKGAEMLIYKGFTLKSNVLFQTKLIFSSNNNKINTIHTNGYTINSDVQFNSGKWQLKSHLSLSDKSTLFIKSEEFHTNGFGLKAGIILAENSKLFLEGSPVVPLEKISFTNIVKKGGDFKLYELNADVQVSLPIYSVVPVYKSSNTCGALTVNWDVTTDYNGKDISCNGACDGELTVSTSGSTGPFSYKFAGGPATTTTVYPGLCPGNYSIQVTDTSNVIIPGFLWGTCTIDEDVFEPSALSLTVQLVINPSCHNVCDAQAFVEGVGGVGTTILNWSNGEIGQYPDSLCFGNNVVTLTDSNGCTLVDTVEILAPTRILFDVTVVPPTCNGDADAEIIISNESGGNGGPFTYSYAPVPVSGQNTNHAIGYAAGNVTVTISDMDGCPQDTIVTIIDPPIFTSNFSNVINTSCFGVCDGSIAALPAGGVPGYTYVWYDDATGLPIGNTDSIATGLCAGDYYVVITDANGCEKTSGVANITSPSEITYVLAKLDLACQDSCTGRVSVIASGGTATYNYNWNNITENNLAGTAPSLTDLCAGKYEITVTDANGCVGAPDTLEVINGLPIDIVFTSINPICYDICNGEITATPTNGTGFTYLWSNSEITQTISSLCVSGNYIVEVTTDSGCVEIDTFNFAAPDIYDITVNQGDINCYTDVDGFIAVNVNVGGNGPVYSYDWTYLANPLAVIDGDFTDSIYNLLVGTYEVVINDGAGGCDTTLSFTIASPPELFANTADPINLTCNGVCTGQISALPSGGMPPYTFQWFDNITGLPIGNTDSIATGLCAGTYHLVVTDANNCFVQSAPVVITEPDPIVLSLSKVDLVCFDVCEGEVAVSIIGGTSNYTVTWENITTSTPAGSGLNLLNLCAGKYEVTVVDANGCNAEIDTIEVLNALPIDVNLTGTDPTCFDVCDGSISLTTVNSSGFTYVWSPAPITGQGTTTVTDLCAAINYVVTVTDVNGCIEKDSLTFNEIPLYDITVSQMNLNCFSNTDGSISLTVNAGGNGGTYNYVWSSIPVGPITGQGTANITNLSVGDYSVVISDGLSCDTTLNFTITSPPELIANTTDVIQVSCNGLCDGQISVLPSGGTPGYSYEWIDFNTNAVISNDSILSNLCAGTYYVRVTDNNGCIDSSSNVIIIEPTPIVFNAQAYPISCFGICDGAASISVSGGSSPYIYTWTNISNNSVLGANDSISGLCPGLYEIVITDATGCSTEADTVEVLDVLPLGINLTGTDPTCVGICDGTIIGTAINGIAPFIWSTIPSSGQGTATATYDNLCGDFYTITLADDNGCIIQDTITLDDPTPYDITILQNDLNCYGDNSGSIAVTVNSGGSGVYTYNWLPAGLTGAGTGNVTNLAAGPYQLSISDGSCDTTLMFNVAQPDSLSVSASLVSNSFCDSDCNGAAEVTISGGTAMYNILWNDPANQSTILATDLCPGTYQVQVTDAKGCVKTDDILILEPTGFTFTTSTSEVSCFGECNGSASIDLLAGGTPAYTIQWDDPNNQTGPVAIGLCAGIYHAIIKDANNCDSTITVTITEPAEILFTTTINDTACFGSCDGELSVTLSGGVGPFDVNWFNVNNNISIGSGMVMSSLCPGEYYAEIIDFTGCSIFSDTLEIVEFPQININTTAVTNASCGLNDGAISINANGGGGTFVYDWNPTPITGQGTNNVTQLAGGIYQVIVSDVNACTDSLTVPVESGALEILNLDSTDVSCFGLIDGSVNVSYVCIEPTCMIEWFNEGGVSLGSNNAVTGLGAGIYYIQLTNGLGCTKIDSIVVNEPVEIIGTISSTDILCNGANTGTADVVASGGQSNLFYTWSPVPGGGQNTPNAQGLSAGIWTVTIADINGCSIDLSTEIEEPSDLVITNTVATPITCAGEIDGTVNVTVTGGTPIVGYEWFSCASGLSVGTTQSLNNLAPGDYFVVVTDGNGCIESSSCITVENRQLITGITGNENVSCYGDCNGLAYVTASGGTGTYFYQWQDDLGNDIVGQTNDTIRNLCRGLYFVEVMDGNGCTATFGPIDLTQPDNPWDVVLTTTDASCFSICDASAQVNVLQGNTAPYNYQWNDPLNQSSASAINLCAGTYDVVITDQANCDTTLTVLIQEPDPIALNQTQTNINCFDDCNGMITINPSGGTGPYSANWTGGFTGLSVNNLCAGPITVNVLDNLGCAISQNFNIIEPVAPLSIQSSFTNVTVCNQCNGSATVNVSGGSPNYTYTWSQAGVTGQGTNHVSGLCSGFISVTVTDNKGCTITQSFVVEDIDADDFTLSHTDASCFGVCDGTAVIVPTCTVPTCTQIWIESATGTILPGTGTSIANLCQGAYIVQLTNGAGCISADTFTVLSPSELIVDAVITEISCIGANDASIVVTPSGSSGTGFMYNWNPVPSNGANTNSALNIGTGAHTVTVTDDINCSVTETYIINDTLPIVITTTSNNVTCNSSCDGNISSNVTGGFGNYTYQWYLNGTPLPGGTTPNIIDLCPGDYTLDVTDMNGCTQSLTTPVTITEPSAITVSISDTDINCFGSCDGTATVVPTGGVGPYITNWYLSPSDNLIGQTLTTASNLCAGDYYATVTDVNNCTVTSSFANISEPTELQFTITENSIDCFDDCSGSASIVVTGGMLNYTYIWLDQSSVNIGNTDNVSNLCAGGYTVEVLDANGCSIGVQNINIISPSQITITALTNNAECNVASGSATAIAQGGLPTYTYQWLDNAQSLLAGETNATLSNVFAGTYFVVVKDANLCEDTLEVTIIDNPSTTLVFDAVNSPSCHDGNDGNIQITVVGNNMPLNYLWNPGGIIVEDPSNLTAGTYQLTITDALGCISYYDTVLVNPTEIQYTPTIVDPTCGQCDGELSVLVTGGDGNYDYLWNNGPTTNSMQNLCAGIYELNLTDGNGCEIATQYALGNSVDVSANAIVTPITCNDACDGEITVDIVNGTAPFVVTWLHDNSNGLSKQNLCEGTYFIEVKDANGCLFPLVVELVNPSLITVTETMVLPTCGLTDGSISILSEGGVLPHTYLWNTTQTTPVINTLGAGFYSVVVTDNNGLGCSKEFTFELSNVTVPQIELTKTDLVCNGVCDGSVEATVTGGTPGYIFQWYNGNGVSITPGSGPVLSNICAGEYTLEVTDFNGCIAFASEIIEQPDSMILNTPIKNNVGCNGDCSGSIDVLVLGGEAPYSFLWDDANTQTTSLASDLCIGTYTLTITDQNGCAVTITDSIIEPDPLLLSIDNIVSSHCKESLDGAIDITISGGAPIYNVVWTSSLNEVFVDEDLSNVLPGTYYLTVTDQNDCMVQDTAAIDTAVIVYAYAGLDTALCYGLDLLLVGTSNQPAADFTWFDVNAAVLSDTNELIQTGLETGDYMYVLYALFDGCDDYDTVLVSTFADQIVDAGEDVEIQAIGSIGIGGDPTSADGVSFIWSPAIYLNDTTLTNPTVIKPKVDNWYYVEVLDSNGCSKIDSMYVEVIPELKVPNGVSPNNDGKNDVWNIDFVEDFPNLEVWVYNRWGELLFNDNDGYKNPWDGQYKGKPLPVGTYYYVIELNNIFYPEPLTGPVTIMR</sequence>
<evidence type="ECO:0000313" key="3">
    <source>
        <dbReference type="Proteomes" id="UP000249248"/>
    </source>
</evidence>
<name>A0A2W1NR05_9FLAO</name>
<gene>
    <name evidence="2" type="ORF">DNU06_10215</name>
</gene>
<dbReference type="Gene3D" id="2.60.40.10">
    <property type="entry name" value="Immunoglobulins"/>
    <property type="match status" value="1"/>
</dbReference>
<accession>A0A2W1NR05</accession>
<comment type="caution">
    <text evidence="2">The sequence shown here is derived from an EMBL/GenBank/DDBJ whole genome shotgun (WGS) entry which is preliminary data.</text>
</comment>
<dbReference type="EMBL" id="QKSB01000005">
    <property type="protein sequence ID" value="PZE17108.1"/>
    <property type="molecule type" value="Genomic_DNA"/>
</dbReference>
<organism evidence="2 3">
    <name type="scientific">Putridiphycobacter roseus</name>
    <dbReference type="NCBI Taxonomy" id="2219161"/>
    <lineage>
        <taxon>Bacteria</taxon>
        <taxon>Pseudomonadati</taxon>
        <taxon>Bacteroidota</taxon>
        <taxon>Flavobacteriia</taxon>
        <taxon>Flavobacteriales</taxon>
        <taxon>Crocinitomicaceae</taxon>
        <taxon>Putridiphycobacter</taxon>
    </lineage>
</organism>
<dbReference type="InterPro" id="IPR025667">
    <property type="entry name" value="SprB_repeat"/>
</dbReference>
<feature type="chain" id="PRO_5015926253" description="Secretion system C-terminal sorting domain-containing protein" evidence="1">
    <location>
        <begin position="21"/>
        <end position="3626"/>
    </location>
</feature>
<keyword evidence="3" id="KW-1185">Reference proteome</keyword>
<dbReference type="Pfam" id="PF13585">
    <property type="entry name" value="CHU_C"/>
    <property type="match status" value="1"/>
</dbReference>
<evidence type="ECO:0000313" key="2">
    <source>
        <dbReference type="EMBL" id="PZE17108.1"/>
    </source>
</evidence>
<reference evidence="2 3" key="1">
    <citation type="submission" date="2018-06" db="EMBL/GenBank/DDBJ databases">
        <title>The draft genome sequence of Crocinitomix sp. SM1701.</title>
        <authorList>
            <person name="Zhang X."/>
        </authorList>
    </citation>
    <scope>NUCLEOTIDE SEQUENCE [LARGE SCALE GENOMIC DNA]</scope>
    <source>
        <strain evidence="2 3">SM1701</strain>
    </source>
</reference>
<dbReference type="InterPro" id="IPR026341">
    <property type="entry name" value="T9SS_type_B"/>
</dbReference>
<keyword evidence="1" id="KW-0732">Signal</keyword>